<name>A0ABS4FW70_9BACL</name>
<reference evidence="1 2" key="1">
    <citation type="submission" date="2021-03" db="EMBL/GenBank/DDBJ databases">
        <title>Genomic Encyclopedia of Type Strains, Phase IV (KMG-IV): sequencing the most valuable type-strain genomes for metagenomic binning, comparative biology and taxonomic classification.</title>
        <authorList>
            <person name="Goeker M."/>
        </authorList>
    </citation>
    <scope>NUCLEOTIDE SEQUENCE [LARGE SCALE GENOMIC DNA]</scope>
    <source>
        <strain evidence="1 2">DSM 14349</strain>
    </source>
</reference>
<evidence type="ECO:0000313" key="2">
    <source>
        <dbReference type="Proteomes" id="UP001519272"/>
    </source>
</evidence>
<dbReference type="Proteomes" id="UP001519272">
    <property type="component" value="Unassembled WGS sequence"/>
</dbReference>
<evidence type="ECO:0008006" key="3">
    <source>
        <dbReference type="Google" id="ProtNLM"/>
    </source>
</evidence>
<gene>
    <name evidence="1" type="ORF">J2Z32_003491</name>
</gene>
<keyword evidence="2" id="KW-1185">Reference proteome</keyword>
<proteinExistence type="predicted"/>
<sequence length="79" mass="9107">MIEIENFDITDIDGCEFAYEKGIGKMIISWHRDFDGYPTGKVRIVYSDGSGRAKSVEEAQRAIDNGEWIIYRKQGYSHE</sequence>
<accession>A0ABS4FW70</accession>
<protein>
    <recommendedName>
        <fullName evidence="3">Phage protein</fullName>
    </recommendedName>
</protein>
<dbReference type="RefSeq" id="WP_210090415.1">
    <property type="nucleotide sequence ID" value="NZ_JAGGKG010000018.1"/>
</dbReference>
<dbReference type="EMBL" id="JAGGKG010000018">
    <property type="protein sequence ID" value="MBP1906827.1"/>
    <property type="molecule type" value="Genomic_DNA"/>
</dbReference>
<organism evidence="1 2">
    <name type="scientific">Paenibacillus turicensis</name>
    <dbReference type="NCBI Taxonomy" id="160487"/>
    <lineage>
        <taxon>Bacteria</taxon>
        <taxon>Bacillati</taxon>
        <taxon>Bacillota</taxon>
        <taxon>Bacilli</taxon>
        <taxon>Bacillales</taxon>
        <taxon>Paenibacillaceae</taxon>
        <taxon>Paenibacillus</taxon>
    </lineage>
</organism>
<evidence type="ECO:0000313" key="1">
    <source>
        <dbReference type="EMBL" id="MBP1906827.1"/>
    </source>
</evidence>
<comment type="caution">
    <text evidence="1">The sequence shown here is derived from an EMBL/GenBank/DDBJ whole genome shotgun (WGS) entry which is preliminary data.</text>
</comment>